<dbReference type="InterPro" id="IPR000757">
    <property type="entry name" value="Beta-glucanase-like"/>
</dbReference>
<reference evidence="4" key="2">
    <citation type="submission" date="2015-01" db="EMBL/GenBank/DDBJ databases">
        <title>Evolutionary Origins and Diversification of the Mycorrhizal Mutualists.</title>
        <authorList>
            <consortium name="DOE Joint Genome Institute"/>
            <consortium name="Mycorrhizal Genomics Consortium"/>
            <person name="Kohler A."/>
            <person name="Kuo A."/>
            <person name="Nagy L.G."/>
            <person name="Floudas D."/>
            <person name="Copeland A."/>
            <person name="Barry K.W."/>
            <person name="Cichocki N."/>
            <person name="Veneault-Fourrey C."/>
            <person name="LaButti K."/>
            <person name="Lindquist E.A."/>
            <person name="Lipzen A."/>
            <person name="Lundell T."/>
            <person name="Morin E."/>
            <person name="Murat C."/>
            <person name="Riley R."/>
            <person name="Ohm R."/>
            <person name="Sun H."/>
            <person name="Tunlid A."/>
            <person name="Henrissat B."/>
            <person name="Grigoriev I.V."/>
            <person name="Hibbett D.S."/>
            <person name="Martin F."/>
        </authorList>
    </citation>
    <scope>NUCLEOTIDE SEQUENCE [LARGE SCALE GENOMIC DNA]</scope>
    <source>
        <strain evidence="4">F 1598</strain>
    </source>
</reference>
<dbReference type="CDD" id="cd02181">
    <property type="entry name" value="GH16_fungal_Lam16A_glucanase"/>
    <property type="match status" value="1"/>
</dbReference>
<keyword evidence="4" id="KW-1185">Reference proteome</keyword>
<evidence type="ECO:0000313" key="3">
    <source>
        <dbReference type="EMBL" id="KIM90385.1"/>
    </source>
</evidence>
<dbReference type="HOGENOM" id="CLU_016972_0_1_1"/>
<evidence type="ECO:0000256" key="1">
    <source>
        <dbReference type="SAM" id="SignalP"/>
    </source>
</evidence>
<name>A0A0C3G1Z9_PILCF</name>
<feature type="signal peptide" evidence="1">
    <location>
        <begin position="1"/>
        <end position="18"/>
    </location>
</feature>
<reference evidence="3 4" key="1">
    <citation type="submission" date="2014-04" db="EMBL/GenBank/DDBJ databases">
        <authorList>
            <consortium name="DOE Joint Genome Institute"/>
            <person name="Kuo A."/>
            <person name="Tarkka M."/>
            <person name="Buscot F."/>
            <person name="Kohler A."/>
            <person name="Nagy L.G."/>
            <person name="Floudas D."/>
            <person name="Copeland A."/>
            <person name="Barry K.W."/>
            <person name="Cichocki N."/>
            <person name="Veneault-Fourrey C."/>
            <person name="LaButti K."/>
            <person name="Lindquist E.A."/>
            <person name="Lipzen A."/>
            <person name="Lundell T."/>
            <person name="Morin E."/>
            <person name="Murat C."/>
            <person name="Sun H."/>
            <person name="Tunlid A."/>
            <person name="Henrissat B."/>
            <person name="Grigoriev I.V."/>
            <person name="Hibbett D.S."/>
            <person name="Martin F."/>
            <person name="Nordberg H.P."/>
            <person name="Cantor M.N."/>
            <person name="Hua S.X."/>
        </authorList>
    </citation>
    <scope>NUCLEOTIDE SEQUENCE [LARGE SCALE GENOMIC DNA]</scope>
    <source>
        <strain evidence="3 4">F 1598</strain>
    </source>
</reference>
<keyword evidence="3" id="KW-0378">Hydrolase</keyword>
<keyword evidence="1" id="KW-0732">Signal</keyword>
<gene>
    <name evidence="3" type="ORF">PILCRDRAFT_60108</name>
</gene>
<dbReference type="SUPFAM" id="SSF49899">
    <property type="entry name" value="Concanavalin A-like lectins/glucanases"/>
    <property type="match status" value="1"/>
</dbReference>
<dbReference type="GO" id="GO:0009251">
    <property type="term" value="P:glucan catabolic process"/>
    <property type="evidence" value="ECO:0007669"/>
    <property type="project" value="TreeGrafter"/>
</dbReference>
<dbReference type="InParanoid" id="A0A0C3G1Z9"/>
<dbReference type="InterPro" id="IPR050546">
    <property type="entry name" value="Glycosyl_Hydrlase_16"/>
</dbReference>
<dbReference type="GO" id="GO:0004553">
    <property type="term" value="F:hydrolase activity, hydrolyzing O-glycosyl compounds"/>
    <property type="evidence" value="ECO:0007669"/>
    <property type="project" value="InterPro"/>
</dbReference>
<proteinExistence type="predicted"/>
<dbReference type="PANTHER" id="PTHR10963:SF24">
    <property type="entry name" value="GLYCOSIDASE C21B10.07-RELATED"/>
    <property type="match status" value="1"/>
</dbReference>
<protein>
    <submittedName>
        <fullName evidence="3">Glycoside hydrolase family 16 protein</fullName>
    </submittedName>
</protein>
<sequence length="346" mass="37197">MHALSTFLLCALPLTAFAGQSHRGARYYYERKLHGTRSSSGSTCTKPPSTNSTYKLADLYQGSNFFEGWNFFTGSDPTHGNVEFVSQKDAQSQGLAVVNSDNTTVIGVDDKSTVPKGGNRNSVRISSKKSYSSGLFIADFGAMPAGCGIWPAWWSAGPNWPTSGEVDVVEGINNQKNNQYTLHSGSSNGTCTLDKNATEDFTSNVLGTQCQSSNGDDSGCGFSDPDPTSFGQGFNNVSGGVYAHLWNNEGIKMWHFARSKIPSDITAKKPNPTSWPTPAAAWSSKTCDISNHFFDHALTIDTTVCGDWAGDAYASSGCPGTCSDLVADPKNFVDAKWKINYIAVYQ</sequence>
<dbReference type="Gene3D" id="2.60.120.200">
    <property type="match status" value="1"/>
</dbReference>
<dbReference type="PROSITE" id="PS51762">
    <property type="entry name" value="GH16_2"/>
    <property type="match status" value="1"/>
</dbReference>
<organism evidence="3 4">
    <name type="scientific">Piloderma croceum (strain F 1598)</name>
    <dbReference type="NCBI Taxonomy" id="765440"/>
    <lineage>
        <taxon>Eukaryota</taxon>
        <taxon>Fungi</taxon>
        <taxon>Dikarya</taxon>
        <taxon>Basidiomycota</taxon>
        <taxon>Agaricomycotina</taxon>
        <taxon>Agaricomycetes</taxon>
        <taxon>Agaricomycetidae</taxon>
        <taxon>Atheliales</taxon>
        <taxon>Atheliaceae</taxon>
        <taxon>Piloderma</taxon>
    </lineage>
</organism>
<dbReference type="OrthoDB" id="192832at2759"/>
<dbReference type="Pfam" id="PF26113">
    <property type="entry name" value="GH16_XgeA"/>
    <property type="match status" value="1"/>
</dbReference>
<dbReference type="STRING" id="765440.A0A0C3G1Z9"/>
<evidence type="ECO:0000313" key="4">
    <source>
        <dbReference type="Proteomes" id="UP000054166"/>
    </source>
</evidence>
<dbReference type="EMBL" id="KN832973">
    <property type="protein sequence ID" value="KIM90385.1"/>
    <property type="molecule type" value="Genomic_DNA"/>
</dbReference>
<dbReference type="PANTHER" id="PTHR10963">
    <property type="entry name" value="GLYCOSYL HYDROLASE-RELATED"/>
    <property type="match status" value="1"/>
</dbReference>
<evidence type="ECO:0000259" key="2">
    <source>
        <dbReference type="PROSITE" id="PS51762"/>
    </source>
</evidence>
<dbReference type="AlphaFoldDB" id="A0A0C3G1Z9"/>
<feature type="domain" description="GH16" evidence="2">
    <location>
        <begin position="47"/>
        <end position="346"/>
    </location>
</feature>
<accession>A0A0C3G1Z9</accession>
<dbReference type="Proteomes" id="UP000054166">
    <property type="component" value="Unassembled WGS sequence"/>
</dbReference>
<feature type="chain" id="PRO_5002177474" evidence="1">
    <location>
        <begin position="19"/>
        <end position="346"/>
    </location>
</feature>
<dbReference type="InterPro" id="IPR013320">
    <property type="entry name" value="ConA-like_dom_sf"/>
</dbReference>